<evidence type="ECO:0000256" key="2">
    <source>
        <dbReference type="ARBA" id="ARBA00022670"/>
    </source>
</evidence>
<dbReference type="Gene3D" id="1.10.390.10">
    <property type="entry name" value="Neutral Protease Domain 2"/>
    <property type="match status" value="1"/>
</dbReference>
<comment type="function">
    <text evidence="9">Extracellular zinc metalloprotease.</text>
</comment>
<evidence type="ECO:0000256" key="5">
    <source>
        <dbReference type="ARBA" id="ARBA00022801"/>
    </source>
</evidence>
<comment type="caution">
    <text evidence="13">The sequence shown here is derived from an EMBL/GenBank/DDBJ whole genome shotgun (WGS) entry which is preliminary data.</text>
</comment>
<dbReference type="PANTHER" id="PTHR33794:SF1">
    <property type="entry name" value="BACILLOLYSIN"/>
    <property type="match status" value="1"/>
</dbReference>
<dbReference type="Gene3D" id="3.10.450.490">
    <property type="match status" value="1"/>
</dbReference>
<accession>A0A917ZTK4</accession>
<dbReference type="InterPro" id="IPR011096">
    <property type="entry name" value="FTP_domain"/>
</dbReference>
<feature type="domain" description="FTP" evidence="12">
    <location>
        <begin position="64"/>
        <end position="112"/>
    </location>
</feature>
<dbReference type="SUPFAM" id="SSF55486">
    <property type="entry name" value="Metalloproteases ('zincins'), catalytic domain"/>
    <property type="match status" value="1"/>
</dbReference>
<keyword evidence="14" id="KW-1185">Reference proteome</keyword>
<evidence type="ECO:0000256" key="6">
    <source>
        <dbReference type="ARBA" id="ARBA00022833"/>
    </source>
</evidence>
<dbReference type="Pfam" id="PF02868">
    <property type="entry name" value="Peptidase_M4_C"/>
    <property type="match status" value="1"/>
</dbReference>
<organism evidence="13 14">
    <name type="scientific">Wenjunlia tyrosinilytica</name>
    <dbReference type="NCBI Taxonomy" id="1544741"/>
    <lineage>
        <taxon>Bacteria</taxon>
        <taxon>Bacillati</taxon>
        <taxon>Actinomycetota</taxon>
        <taxon>Actinomycetes</taxon>
        <taxon>Kitasatosporales</taxon>
        <taxon>Streptomycetaceae</taxon>
        <taxon>Wenjunlia</taxon>
    </lineage>
</organism>
<dbReference type="CDD" id="cd09597">
    <property type="entry name" value="M4_TLP"/>
    <property type="match status" value="1"/>
</dbReference>
<dbReference type="Pfam" id="PF01447">
    <property type="entry name" value="Peptidase_M4"/>
    <property type="match status" value="1"/>
</dbReference>
<dbReference type="AlphaFoldDB" id="A0A917ZTK4"/>
<evidence type="ECO:0000256" key="4">
    <source>
        <dbReference type="ARBA" id="ARBA00022729"/>
    </source>
</evidence>
<evidence type="ECO:0000256" key="3">
    <source>
        <dbReference type="ARBA" id="ARBA00022723"/>
    </source>
</evidence>
<feature type="domain" description="Peptidase M4 C-terminal" evidence="11">
    <location>
        <begin position="365"/>
        <end position="539"/>
    </location>
</feature>
<dbReference type="GO" id="GO:0006508">
    <property type="term" value="P:proteolysis"/>
    <property type="evidence" value="ECO:0007669"/>
    <property type="project" value="UniProtKB-KW"/>
</dbReference>
<comment type="subcellular location">
    <subcellularLocation>
        <location evidence="9">Secreted</location>
    </subcellularLocation>
</comment>
<evidence type="ECO:0000256" key="7">
    <source>
        <dbReference type="ARBA" id="ARBA00023049"/>
    </source>
</evidence>
<protein>
    <recommendedName>
        <fullName evidence="9">Neutral metalloproteinase</fullName>
        <ecNumber evidence="9">3.4.24.-</ecNumber>
    </recommendedName>
</protein>
<dbReference type="InterPro" id="IPR013856">
    <property type="entry name" value="Peptidase_M4_domain"/>
</dbReference>
<dbReference type="EMBL" id="BMMS01000019">
    <property type="protein sequence ID" value="GGO92794.1"/>
    <property type="molecule type" value="Genomic_DNA"/>
</dbReference>
<dbReference type="Proteomes" id="UP000641932">
    <property type="component" value="Unassembled WGS sequence"/>
</dbReference>
<keyword evidence="9" id="KW-0964">Secreted</keyword>
<feature type="active site" description="Proton donor" evidence="8">
    <location>
        <position position="442"/>
    </location>
</feature>
<dbReference type="Gene3D" id="3.10.170.10">
    <property type="match status" value="1"/>
</dbReference>
<keyword evidence="6 9" id="KW-0862">Zinc</keyword>
<keyword evidence="2 9" id="KW-0645">Protease</keyword>
<feature type="signal peptide" evidence="9">
    <location>
        <begin position="1"/>
        <end position="28"/>
    </location>
</feature>
<evidence type="ECO:0000313" key="13">
    <source>
        <dbReference type="EMBL" id="GGO92794.1"/>
    </source>
</evidence>
<feature type="domain" description="Peptidase M4" evidence="10">
    <location>
        <begin position="214"/>
        <end position="362"/>
    </location>
</feature>
<evidence type="ECO:0000259" key="10">
    <source>
        <dbReference type="Pfam" id="PF01447"/>
    </source>
</evidence>
<feature type="chain" id="PRO_5038170240" description="Neutral metalloproteinase" evidence="9">
    <location>
        <begin position="29"/>
        <end position="540"/>
    </location>
</feature>
<dbReference type="PANTHER" id="PTHR33794">
    <property type="entry name" value="BACILLOLYSIN"/>
    <property type="match status" value="1"/>
</dbReference>
<dbReference type="GO" id="GO:0004222">
    <property type="term" value="F:metalloendopeptidase activity"/>
    <property type="evidence" value="ECO:0007669"/>
    <property type="project" value="UniProtKB-UniRule"/>
</dbReference>
<dbReference type="InterPro" id="IPR027268">
    <property type="entry name" value="Peptidase_M4/M1_CTD_sf"/>
</dbReference>
<evidence type="ECO:0000256" key="9">
    <source>
        <dbReference type="RuleBase" id="RU366073"/>
    </source>
</evidence>
<dbReference type="GO" id="GO:0046872">
    <property type="term" value="F:metal ion binding"/>
    <property type="evidence" value="ECO:0007669"/>
    <property type="project" value="UniProtKB-UniRule"/>
</dbReference>
<name>A0A917ZTK4_9ACTN</name>
<keyword evidence="3" id="KW-0479">Metal-binding</keyword>
<sequence>MRKKLALGAVAAASAMVVTGVLSGSATATPNNQSPIGRSQADALSLARSESAGVAKSLGLGAKEQLKVKDAIVDADGSRHLRYERTYAGLPVLGGDLVVHQDKHGATTSVTKATGAKIAVAGTTPAVAASAAKAKASATAKALLKTHKKGDEALKSVGAAAAPRKVVWAASGKPALAWETVVDGVQHDGAPSELHVVTDARTGAVIASFEGIKTGSGNGVRVGKVTITTHKSGTRYQLKDNTRGGLYTTDLGNKESDGKGTLFTDANNIWGNGKTTSRQSAGVDAHFGAEATWDYYKSAFGRKGIKNDNKGSLSRTHYGKGFVNAFWSDACFCMTYGDGEGDKRPLTSLDVAGHEISHGVTSATADLNYFGESGGLNEGTSDIYGTMVEFKKNLTVDKPDYYIGEKINIFGNGKPLRYMDKPSKDGISYDYWFDGVGNDDPHFTSGIANHFFYLLAEGSGKKIINGNTYNSPTYDGSKVTGIGRTKAALIWYKSLTTQFTSTTDYHGARTGTLAVAKKLYGSTSAEYKAVNKAWAGVNVK</sequence>
<keyword evidence="7 9" id="KW-0482">Metalloprotease</keyword>
<dbReference type="GO" id="GO:0005576">
    <property type="term" value="C:extracellular region"/>
    <property type="evidence" value="ECO:0007669"/>
    <property type="project" value="UniProtKB-SubCell"/>
</dbReference>
<dbReference type="Pfam" id="PF07504">
    <property type="entry name" value="FTP"/>
    <property type="match status" value="1"/>
</dbReference>
<keyword evidence="5 9" id="KW-0378">Hydrolase</keyword>
<dbReference type="InterPro" id="IPR001570">
    <property type="entry name" value="Peptidase_M4_C_domain"/>
</dbReference>
<comment type="similarity">
    <text evidence="1 9">Belongs to the peptidase M4 family.</text>
</comment>
<evidence type="ECO:0000256" key="8">
    <source>
        <dbReference type="PIRSR" id="PIRSR623612-1"/>
    </source>
</evidence>
<gene>
    <name evidence="13" type="ORF">GCM10012280_43780</name>
</gene>
<keyword evidence="4 9" id="KW-0732">Signal</keyword>
<dbReference type="InterPro" id="IPR023612">
    <property type="entry name" value="Peptidase_M4"/>
</dbReference>
<evidence type="ECO:0000256" key="1">
    <source>
        <dbReference type="ARBA" id="ARBA00009388"/>
    </source>
</evidence>
<reference evidence="13" key="1">
    <citation type="journal article" date="2014" name="Int. J. Syst. Evol. Microbiol.">
        <title>Complete genome sequence of Corynebacterium casei LMG S-19264T (=DSM 44701T), isolated from a smear-ripened cheese.</title>
        <authorList>
            <consortium name="US DOE Joint Genome Institute (JGI-PGF)"/>
            <person name="Walter F."/>
            <person name="Albersmeier A."/>
            <person name="Kalinowski J."/>
            <person name="Ruckert C."/>
        </authorList>
    </citation>
    <scope>NUCLEOTIDE SEQUENCE</scope>
    <source>
        <strain evidence="13">CGMCC 4.7201</strain>
    </source>
</reference>
<dbReference type="PRINTS" id="PR00730">
    <property type="entry name" value="THERMOLYSIN"/>
</dbReference>
<dbReference type="InterPro" id="IPR050728">
    <property type="entry name" value="Zinc_Metalloprotease_M4"/>
</dbReference>
<feature type="active site" evidence="8">
    <location>
        <position position="355"/>
    </location>
</feature>
<reference evidence="13" key="2">
    <citation type="submission" date="2020-09" db="EMBL/GenBank/DDBJ databases">
        <authorList>
            <person name="Sun Q."/>
            <person name="Zhou Y."/>
        </authorList>
    </citation>
    <scope>NUCLEOTIDE SEQUENCE</scope>
    <source>
        <strain evidence="13">CGMCC 4.7201</strain>
    </source>
</reference>
<evidence type="ECO:0000259" key="12">
    <source>
        <dbReference type="Pfam" id="PF07504"/>
    </source>
</evidence>
<comment type="cofactor">
    <cofactor evidence="9">
        <name>Zn(2+)</name>
        <dbReference type="ChEBI" id="CHEBI:29105"/>
    </cofactor>
</comment>
<dbReference type="EC" id="3.4.24.-" evidence="9"/>
<evidence type="ECO:0000259" key="11">
    <source>
        <dbReference type="Pfam" id="PF02868"/>
    </source>
</evidence>
<evidence type="ECO:0000313" key="14">
    <source>
        <dbReference type="Proteomes" id="UP000641932"/>
    </source>
</evidence>
<proteinExistence type="inferred from homology"/>